<feature type="region of interest" description="Disordered" evidence="2">
    <location>
        <begin position="627"/>
        <end position="664"/>
    </location>
</feature>
<dbReference type="SMART" id="SM00320">
    <property type="entry name" value="WD40"/>
    <property type="match status" value="6"/>
</dbReference>
<evidence type="ECO:0000313" key="3">
    <source>
        <dbReference type="EMBL" id="KAK5976010.1"/>
    </source>
</evidence>
<feature type="repeat" description="WD" evidence="1">
    <location>
        <begin position="429"/>
        <end position="470"/>
    </location>
</feature>
<feature type="region of interest" description="Disordered" evidence="2">
    <location>
        <begin position="88"/>
        <end position="111"/>
    </location>
</feature>
<dbReference type="PROSITE" id="PS50082">
    <property type="entry name" value="WD_REPEATS_2"/>
    <property type="match status" value="3"/>
</dbReference>
<dbReference type="PROSITE" id="PS50294">
    <property type="entry name" value="WD_REPEATS_REGION"/>
    <property type="match status" value="2"/>
</dbReference>
<dbReference type="EMBL" id="WIXE01012326">
    <property type="protein sequence ID" value="KAK5976010.1"/>
    <property type="molecule type" value="Genomic_DNA"/>
</dbReference>
<dbReference type="InterPro" id="IPR036322">
    <property type="entry name" value="WD40_repeat_dom_sf"/>
</dbReference>
<gene>
    <name evidence="3" type="ORF">GCK32_002824</name>
</gene>
<feature type="repeat" description="WD" evidence="1">
    <location>
        <begin position="381"/>
        <end position="414"/>
    </location>
</feature>
<keyword evidence="4" id="KW-1185">Reference proteome</keyword>
<dbReference type="GO" id="GO:0043161">
    <property type="term" value="P:proteasome-mediated ubiquitin-dependent protein catabolic process"/>
    <property type="evidence" value="ECO:0007669"/>
    <property type="project" value="TreeGrafter"/>
</dbReference>
<dbReference type="Proteomes" id="UP001331761">
    <property type="component" value="Unassembled WGS sequence"/>
</dbReference>
<evidence type="ECO:0000256" key="1">
    <source>
        <dbReference type="PROSITE-ProRule" id="PRU00221"/>
    </source>
</evidence>
<sequence length="664" mass="74560">MGGWFSSFLTLKTLLYPPKQLAIHPIADPNPDPFVLLSAAAEIAALHRRMEDSAVDCPITGGRMLQGDAGQSSANYDDTDLEDSVTSLLRDEKDETSSSDEDESSSTSCPRMLERRHREIFEMQRKMTFRGRMFIGNREVCLQKNIPIVSASPYESDTSVDVSNTHFSINFLYFFQTFQELREDILCLCHGLTSASTSIAKVCCEREICRPRGGSSMTLGAKTSILNQFLPNCRRIVDKLRSKSFCCSYIKGGTELVVSSQDEFIRFFEQRGPRDRYQLKNAIRVPITTWSILDVAVNRQGDALCYGTWKDSVFFARLSECTADNPTGASWTELPVPSQDASMAIFSLRFSRRGHEVLCGGSDRNLHIYDLGSMSRVVTIPDAHADDINAVCYGDTDSNLLYSGGDDGLVKVYDRRAFGELDYQPVGVFAGHRDGITYIDARGDDRYLLSNSKDQTIKLWDLRRFSNEETVRKTVNCVRQQSWDYRWQPAPPCSLSPLKGDTSVITLRGHSVLHTLVRAKFSPSRTGKQFIYTGCARGEVVIYDLLANSSSSPSESSSSPVCRRLPGHVAVVRDVDWNPSSNEIATCAWDGVTAIWKWDERHDHITSSEVNRIGAEDSCDESYQPVVKRRKAAQRRSKCTFRRRQSARSDEASDSPNPELLYTF</sequence>
<reference evidence="3 4" key="1">
    <citation type="submission" date="2019-10" db="EMBL/GenBank/DDBJ databases">
        <title>Assembly and Annotation for the nematode Trichostrongylus colubriformis.</title>
        <authorList>
            <person name="Martin J."/>
        </authorList>
    </citation>
    <scope>NUCLEOTIDE SEQUENCE [LARGE SCALE GENOMIC DNA]</scope>
    <source>
        <strain evidence="3">G859</strain>
        <tissue evidence="3">Whole worm</tissue>
    </source>
</reference>
<evidence type="ECO:0000313" key="4">
    <source>
        <dbReference type="Proteomes" id="UP001331761"/>
    </source>
</evidence>
<dbReference type="PANTHER" id="PTHR19847:SF7">
    <property type="entry name" value="DDB1- AND CUL4-ASSOCIATED FACTOR 11"/>
    <property type="match status" value="1"/>
</dbReference>
<feature type="repeat" description="WD" evidence="1">
    <location>
        <begin position="565"/>
        <end position="597"/>
    </location>
</feature>
<dbReference type="AlphaFoldDB" id="A0AAN8FFB8"/>
<keyword evidence="1" id="KW-0853">WD repeat</keyword>
<name>A0AAN8FFB8_TRICO</name>
<accession>A0AAN8FFB8</accession>
<dbReference type="InterPro" id="IPR015943">
    <property type="entry name" value="WD40/YVTN_repeat-like_dom_sf"/>
</dbReference>
<dbReference type="GO" id="GO:0080008">
    <property type="term" value="C:Cul4-RING E3 ubiquitin ligase complex"/>
    <property type="evidence" value="ECO:0007669"/>
    <property type="project" value="TreeGrafter"/>
</dbReference>
<proteinExistence type="predicted"/>
<feature type="compositionally biased region" description="Basic residues" evidence="2">
    <location>
        <begin position="627"/>
        <end position="646"/>
    </location>
</feature>
<dbReference type="InterPro" id="IPR001680">
    <property type="entry name" value="WD40_rpt"/>
</dbReference>
<comment type="caution">
    <text evidence="3">The sequence shown here is derived from an EMBL/GenBank/DDBJ whole genome shotgun (WGS) entry which is preliminary data.</text>
</comment>
<evidence type="ECO:0000256" key="2">
    <source>
        <dbReference type="SAM" id="MobiDB-lite"/>
    </source>
</evidence>
<dbReference type="InterPro" id="IPR051859">
    <property type="entry name" value="DCAF"/>
</dbReference>
<organism evidence="3 4">
    <name type="scientific">Trichostrongylus colubriformis</name>
    <name type="common">Black scour worm</name>
    <dbReference type="NCBI Taxonomy" id="6319"/>
    <lineage>
        <taxon>Eukaryota</taxon>
        <taxon>Metazoa</taxon>
        <taxon>Ecdysozoa</taxon>
        <taxon>Nematoda</taxon>
        <taxon>Chromadorea</taxon>
        <taxon>Rhabditida</taxon>
        <taxon>Rhabditina</taxon>
        <taxon>Rhabditomorpha</taxon>
        <taxon>Strongyloidea</taxon>
        <taxon>Trichostrongylidae</taxon>
        <taxon>Trichostrongylus</taxon>
    </lineage>
</organism>
<dbReference type="SUPFAM" id="SSF50978">
    <property type="entry name" value="WD40 repeat-like"/>
    <property type="match status" value="1"/>
</dbReference>
<dbReference type="Pfam" id="PF00400">
    <property type="entry name" value="WD40"/>
    <property type="match status" value="3"/>
</dbReference>
<dbReference type="Gene3D" id="2.130.10.10">
    <property type="entry name" value="YVTN repeat-like/Quinoprotein amine dehydrogenase"/>
    <property type="match status" value="2"/>
</dbReference>
<dbReference type="PANTHER" id="PTHR19847">
    <property type="entry name" value="DDB1- AND CUL4-ASSOCIATED FACTOR 11"/>
    <property type="match status" value="1"/>
</dbReference>
<protein>
    <submittedName>
        <fullName evidence="3">DDB1- and CUL4-associated factor 11</fullName>
    </submittedName>
</protein>